<dbReference type="GO" id="GO:0016740">
    <property type="term" value="F:transferase activity"/>
    <property type="evidence" value="ECO:0007669"/>
    <property type="project" value="UniProtKB-KW"/>
</dbReference>
<dbReference type="InterPro" id="IPR000917">
    <property type="entry name" value="Sulfatase_N"/>
</dbReference>
<keyword evidence="5 6" id="KW-0472">Membrane</keyword>
<keyword evidence="2" id="KW-1003">Cell membrane</keyword>
<comment type="subcellular location">
    <subcellularLocation>
        <location evidence="1">Cell membrane</location>
        <topology evidence="1">Multi-pass membrane protein</topology>
    </subcellularLocation>
</comment>
<dbReference type="InterPro" id="IPR017850">
    <property type="entry name" value="Alkaline_phosphatase_core_sf"/>
</dbReference>
<dbReference type="Gene3D" id="3.30.1120.80">
    <property type="match status" value="1"/>
</dbReference>
<dbReference type="Proteomes" id="UP000244223">
    <property type="component" value="Unassembled WGS sequence"/>
</dbReference>
<dbReference type="SUPFAM" id="SSF53649">
    <property type="entry name" value="Alkaline phosphatase-like"/>
    <property type="match status" value="1"/>
</dbReference>
<protein>
    <submittedName>
        <fullName evidence="8">Phosphoglycerol transferase MdoB-like AlkP superfamily enzyme</fullName>
    </submittedName>
</protein>
<dbReference type="InterPro" id="IPR050448">
    <property type="entry name" value="OpgB/LTA_synthase_biosynth"/>
</dbReference>
<evidence type="ECO:0000256" key="5">
    <source>
        <dbReference type="ARBA" id="ARBA00023136"/>
    </source>
</evidence>
<dbReference type="CDD" id="cd16015">
    <property type="entry name" value="LTA_synthase"/>
    <property type="match status" value="1"/>
</dbReference>
<feature type="transmembrane region" description="Helical" evidence="6">
    <location>
        <begin position="54"/>
        <end position="77"/>
    </location>
</feature>
<dbReference type="RefSeq" id="WP_107866073.1">
    <property type="nucleotide sequence ID" value="NZ_QAON01000010.1"/>
</dbReference>
<dbReference type="EMBL" id="QAON01000010">
    <property type="protein sequence ID" value="PTQ88913.1"/>
    <property type="molecule type" value="Genomic_DNA"/>
</dbReference>
<keyword evidence="3 6" id="KW-0812">Transmembrane</keyword>
<dbReference type="AlphaFoldDB" id="A0A2T5IY62"/>
<feature type="domain" description="Sulfatase N-terminal" evidence="7">
    <location>
        <begin position="281"/>
        <end position="548"/>
    </location>
</feature>
<evidence type="ECO:0000259" key="7">
    <source>
        <dbReference type="Pfam" id="PF00884"/>
    </source>
</evidence>
<keyword evidence="4 6" id="KW-1133">Transmembrane helix</keyword>
<evidence type="ECO:0000256" key="1">
    <source>
        <dbReference type="ARBA" id="ARBA00004651"/>
    </source>
</evidence>
<feature type="transmembrane region" description="Helical" evidence="6">
    <location>
        <begin position="12"/>
        <end position="34"/>
    </location>
</feature>
<sequence length="643" mass="72360">MLQLNRTLWRLSLPALLAVITIVAFTLLRCVLFARSIDQIPVDFSEYAGLFLRGLLFDSVVAAYVYGFFSLVGLLIPERWRQSAWGHKATLAVAWSYLFALGFVLVAEWLFWDEFNVRFNFIAVDYLVYRREVTGNISESYPVVPILSTIALVAAGLVWLARQQIQRSINHPLTLKLRVLTAVVTGLIVAVAGGLRGDSVPALSTNMYVEELARNGAFQFFYAFRHNELDYETFYQHIKPELASTLLKQNVVLAHETLVNPNALFDVTRRVDVPEPERKLNVLLISVESLSGEYLRSLGGTENITPHLDQLSQESLFFKQYYATGNRTVRGLEALTLGIPPTPGSAVVRRPNNGGLFSLASVLNAKGYDSKFIYGGYGYFDNMNAFFAGNGYHVVDRTDFTEDEQGFANVWGVADEYLYLRAMREADKSFAANKPFFSIIMTTSNHRPYTFPEGRIDAPQKKWSSAVKYTDWAIANFIKEARKKPWFDNTVFVISADHCAGSAGKTAVPVERYHIPLIIYAPKHVKPQIVDHIVSQMDVPPTILGLLNMDYTSRFLGRDMLRVPENMAQRALIATYQRMGLYQDNQLVILSPQQQVEIHRDPLNKDEILPASANPDVSNQAISYYQGAAYALEHGLLKALPQP</sequence>
<feature type="transmembrane region" description="Helical" evidence="6">
    <location>
        <begin position="173"/>
        <end position="195"/>
    </location>
</feature>
<organism evidence="8 9">
    <name type="scientific">Agitococcus lubricus</name>
    <dbReference type="NCBI Taxonomy" id="1077255"/>
    <lineage>
        <taxon>Bacteria</taxon>
        <taxon>Pseudomonadati</taxon>
        <taxon>Pseudomonadota</taxon>
        <taxon>Gammaproteobacteria</taxon>
        <taxon>Moraxellales</taxon>
        <taxon>Moraxellaceae</taxon>
        <taxon>Agitococcus</taxon>
    </lineage>
</organism>
<evidence type="ECO:0000256" key="3">
    <source>
        <dbReference type="ARBA" id="ARBA00022692"/>
    </source>
</evidence>
<accession>A0A2T5IY62</accession>
<dbReference type="OrthoDB" id="5901192at2"/>
<evidence type="ECO:0000313" key="9">
    <source>
        <dbReference type="Proteomes" id="UP000244223"/>
    </source>
</evidence>
<proteinExistence type="predicted"/>
<comment type="caution">
    <text evidence="8">The sequence shown here is derived from an EMBL/GenBank/DDBJ whole genome shotgun (WGS) entry which is preliminary data.</text>
</comment>
<gene>
    <name evidence="8" type="ORF">C8N29_11062</name>
</gene>
<dbReference type="PANTHER" id="PTHR47371">
    <property type="entry name" value="LIPOTEICHOIC ACID SYNTHASE"/>
    <property type="match status" value="1"/>
</dbReference>
<evidence type="ECO:0000313" key="8">
    <source>
        <dbReference type="EMBL" id="PTQ88913.1"/>
    </source>
</evidence>
<feature type="transmembrane region" description="Helical" evidence="6">
    <location>
        <begin position="141"/>
        <end position="161"/>
    </location>
</feature>
<reference evidence="8 9" key="1">
    <citation type="submission" date="2018-04" db="EMBL/GenBank/DDBJ databases">
        <title>Genomic Encyclopedia of Archaeal and Bacterial Type Strains, Phase II (KMG-II): from individual species to whole genera.</title>
        <authorList>
            <person name="Goeker M."/>
        </authorList>
    </citation>
    <scope>NUCLEOTIDE SEQUENCE [LARGE SCALE GENOMIC DNA]</scope>
    <source>
        <strain evidence="8 9">DSM 5822</strain>
    </source>
</reference>
<keyword evidence="9" id="KW-1185">Reference proteome</keyword>
<dbReference type="GO" id="GO:0005886">
    <property type="term" value="C:plasma membrane"/>
    <property type="evidence" value="ECO:0007669"/>
    <property type="project" value="UniProtKB-SubCell"/>
</dbReference>
<evidence type="ECO:0000256" key="4">
    <source>
        <dbReference type="ARBA" id="ARBA00022989"/>
    </source>
</evidence>
<name>A0A2T5IY62_9GAMM</name>
<feature type="transmembrane region" description="Helical" evidence="6">
    <location>
        <begin position="89"/>
        <end position="112"/>
    </location>
</feature>
<evidence type="ECO:0000256" key="2">
    <source>
        <dbReference type="ARBA" id="ARBA00022475"/>
    </source>
</evidence>
<dbReference type="Gene3D" id="3.40.720.10">
    <property type="entry name" value="Alkaline Phosphatase, subunit A"/>
    <property type="match status" value="1"/>
</dbReference>
<keyword evidence="8" id="KW-0808">Transferase</keyword>
<dbReference type="PANTHER" id="PTHR47371:SF3">
    <property type="entry name" value="PHOSPHOGLYCEROL TRANSFERASE I"/>
    <property type="match status" value="1"/>
</dbReference>
<dbReference type="Pfam" id="PF00884">
    <property type="entry name" value="Sulfatase"/>
    <property type="match status" value="1"/>
</dbReference>
<evidence type="ECO:0000256" key="6">
    <source>
        <dbReference type="SAM" id="Phobius"/>
    </source>
</evidence>